<accession>A0A9P4SGC5</accession>
<dbReference type="PANTHER" id="PTHR42085:SF2">
    <property type="entry name" value="F-BOX DOMAIN-CONTAINING PROTEIN"/>
    <property type="match status" value="1"/>
</dbReference>
<keyword evidence="2" id="KW-1185">Reference proteome</keyword>
<dbReference type="Proteomes" id="UP000799429">
    <property type="component" value="Unassembled WGS sequence"/>
</dbReference>
<name>A0A9P4SGC5_9PEZI</name>
<protein>
    <submittedName>
        <fullName evidence="1">Uncharacterized protein</fullName>
    </submittedName>
</protein>
<dbReference type="AlphaFoldDB" id="A0A9P4SGC5"/>
<dbReference type="InterPro" id="IPR038883">
    <property type="entry name" value="AN11006-like"/>
</dbReference>
<gene>
    <name evidence="1" type="ORF">M501DRAFT_998705</name>
</gene>
<organism evidence="1 2">
    <name type="scientific">Patellaria atrata CBS 101060</name>
    <dbReference type="NCBI Taxonomy" id="1346257"/>
    <lineage>
        <taxon>Eukaryota</taxon>
        <taxon>Fungi</taxon>
        <taxon>Dikarya</taxon>
        <taxon>Ascomycota</taxon>
        <taxon>Pezizomycotina</taxon>
        <taxon>Dothideomycetes</taxon>
        <taxon>Dothideomycetes incertae sedis</taxon>
        <taxon>Patellariales</taxon>
        <taxon>Patellariaceae</taxon>
        <taxon>Patellaria</taxon>
    </lineage>
</organism>
<reference evidence="1" key="1">
    <citation type="journal article" date="2020" name="Stud. Mycol.">
        <title>101 Dothideomycetes genomes: a test case for predicting lifestyles and emergence of pathogens.</title>
        <authorList>
            <person name="Haridas S."/>
            <person name="Albert R."/>
            <person name="Binder M."/>
            <person name="Bloem J."/>
            <person name="Labutti K."/>
            <person name="Salamov A."/>
            <person name="Andreopoulos B."/>
            <person name="Baker S."/>
            <person name="Barry K."/>
            <person name="Bills G."/>
            <person name="Bluhm B."/>
            <person name="Cannon C."/>
            <person name="Castanera R."/>
            <person name="Culley D."/>
            <person name="Daum C."/>
            <person name="Ezra D."/>
            <person name="Gonzalez J."/>
            <person name="Henrissat B."/>
            <person name="Kuo A."/>
            <person name="Liang C."/>
            <person name="Lipzen A."/>
            <person name="Lutzoni F."/>
            <person name="Magnuson J."/>
            <person name="Mondo S."/>
            <person name="Nolan M."/>
            <person name="Ohm R."/>
            <person name="Pangilinan J."/>
            <person name="Park H.-J."/>
            <person name="Ramirez L."/>
            <person name="Alfaro M."/>
            <person name="Sun H."/>
            <person name="Tritt A."/>
            <person name="Yoshinaga Y."/>
            <person name="Zwiers L.-H."/>
            <person name="Turgeon B."/>
            <person name="Goodwin S."/>
            <person name="Spatafora J."/>
            <person name="Crous P."/>
            <person name="Grigoriev I."/>
        </authorList>
    </citation>
    <scope>NUCLEOTIDE SEQUENCE</scope>
    <source>
        <strain evidence="1">CBS 101060</strain>
    </source>
</reference>
<evidence type="ECO:0000313" key="1">
    <source>
        <dbReference type="EMBL" id="KAF2842416.1"/>
    </source>
</evidence>
<dbReference type="EMBL" id="MU006090">
    <property type="protein sequence ID" value="KAF2842416.1"/>
    <property type="molecule type" value="Genomic_DNA"/>
</dbReference>
<dbReference type="OrthoDB" id="62952at2759"/>
<comment type="caution">
    <text evidence="1">The sequence shown here is derived from an EMBL/GenBank/DDBJ whole genome shotgun (WGS) entry which is preliminary data.</text>
</comment>
<sequence length="206" mass="23722">MNRQLSPYRSSFDFLGLPAELRNSIFRLSLVEPKDNMHRQLTLANLPKVGPAAKQSERKLVQPALAFVCRQIRIESLDLFYYENEFHEYEERFHSAHTAMLPRCPSIRFLRGMTTLFPSNRRFQDYRICAGRIGVHIRLSDDRNYLRIRLQGTDLSKELIEQKAPGLWPEYDEGKVPLNGFDVVNMGNNFPAGGVMTLGQGWCAVC</sequence>
<proteinExistence type="predicted"/>
<dbReference type="PANTHER" id="PTHR42085">
    <property type="entry name" value="F-BOX DOMAIN-CONTAINING PROTEIN"/>
    <property type="match status" value="1"/>
</dbReference>
<evidence type="ECO:0000313" key="2">
    <source>
        <dbReference type="Proteomes" id="UP000799429"/>
    </source>
</evidence>